<evidence type="ECO:0000256" key="4">
    <source>
        <dbReference type="ARBA" id="ARBA00022989"/>
    </source>
</evidence>
<dbReference type="OrthoDB" id="1493331at2"/>
<evidence type="ECO:0000256" key="2">
    <source>
        <dbReference type="ARBA" id="ARBA00022475"/>
    </source>
</evidence>
<name>A0A271J3M3_9BACT</name>
<keyword evidence="5 7" id="KW-0472">Membrane</keyword>
<dbReference type="GO" id="GO:0005886">
    <property type="term" value="C:plasma membrane"/>
    <property type="evidence" value="ECO:0007669"/>
    <property type="project" value="UniProtKB-SubCell"/>
</dbReference>
<evidence type="ECO:0000256" key="7">
    <source>
        <dbReference type="SAM" id="Phobius"/>
    </source>
</evidence>
<evidence type="ECO:0008006" key="10">
    <source>
        <dbReference type="Google" id="ProtNLM"/>
    </source>
</evidence>
<dbReference type="Pfam" id="PF03706">
    <property type="entry name" value="LPG_synthase_TM"/>
    <property type="match status" value="1"/>
</dbReference>
<feature type="transmembrane region" description="Helical" evidence="7">
    <location>
        <begin position="140"/>
        <end position="159"/>
    </location>
</feature>
<accession>A0A271J3M3</accession>
<sequence length="371" mass="40169">MDAPAPPSSPTRGRRVRKRDLVIPVALSLTAVGIILWATWEPGAFALVRSSFNPWIFLGAIGALGLQITAGGLRLRHVSRGALTVKGGLRAQLTWDFMSAVTPSAMGGAPFAAFFIAKENGAAYGQVTALMLFTMLMDQLWFATLIVILYVSAIWLPVFPTALGAAGIGTVAAYLGGMLIYIAFFAYATLVKPEILERFANWVVRFKWLRRFEPTVRRETKKLRHQARVLRGQPLSFYLKGAGYTLMYWLGRYGIVFLVALSFWREFRHVLFVMRTAGLWLAGLAMPTPGGSGGIEALYVLYLAPLLPPGYGGPALLAWRAVAYYGVLAIGLVVAGSAVRALLAGETPPEQPVPDLGEASDAPPRPTSVTA</sequence>
<evidence type="ECO:0000256" key="1">
    <source>
        <dbReference type="ARBA" id="ARBA00004651"/>
    </source>
</evidence>
<evidence type="ECO:0000313" key="9">
    <source>
        <dbReference type="Proteomes" id="UP000216339"/>
    </source>
</evidence>
<dbReference type="Proteomes" id="UP000216339">
    <property type="component" value="Unassembled WGS sequence"/>
</dbReference>
<proteinExistence type="predicted"/>
<comment type="caution">
    <text evidence="8">The sequence shown here is derived from an EMBL/GenBank/DDBJ whole genome shotgun (WGS) entry which is preliminary data.</text>
</comment>
<dbReference type="PANTHER" id="PTHR37693">
    <property type="entry name" value="PHOSPHATIDYLGLYCEROL LYSYLTRANSFERASE"/>
    <property type="match status" value="1"/>
</dbReference>
<dbReference type="RefSeq" id="WP_095511313.1">
    <property type="nucleotide sequence ID" value="NZ_MQWD01000001.1"/>
</dbReference>
<organism evidence="8 9">
    <name type="scientific">Rubrivirga marina</name>
    <dbReference type="NCBI Taxonomy" id="1196024"/>
    <lineage>
        <taxon>Bacteria</taxon>
        <taxon>Pseudomonadati</taxon>
        <taxon>Rhodothermota</taxon>
        <taxon>Rhodothermia</taxon>
        <taxon>Rhodothermales</taxon>
        <taxon>Rubricoccaceae</taxon>
        <taxon>Rubrivirga</taxon>
    </lineage>
</organism>
<dbReference type="NCBIfam" id="TIGR00374">
    <property type="entry name" value="flippase-like domain"/>
    <property type="match status" value="1"/>
</dbReference>
<evidence type="ECO:0000313" key="8">
    <source>
        <dbReference type="EMBL" id="PAP77644.1"/>
    </source>
</evidence>
<feature type="transmembrane region" description="Helical" evidence="7">
    <location>
        <begin position="277"/>
        <end position="302"/>
    </location>
</feature>
<protein>
    <recommendedName>
        <fullName evidence="10">TIGR00374 family protein</fullName>
    </recommendedName>
</protein>
<keyword evidence="2" id="KW-1003">Cell membrane</keyword>
<keyword evidence="9" id="KW-1185">Reference proteome</keyword>
<feature type="transmembrane region" description="Helical" evidence="7">
    <location>
        <begin position="21"/>
        <end position="40"/>
    </location>
</feature>
<evidence type="ECO:0000256" key="6">
    <source>
        <dbReference type="SAM" id="MobiDB-lite"/>
    </source>
</evidence>
<feature type="transmembrane region" description="Helical" evidence="7">
    <location>
        <begin position="52"/>
        <end position="73"/>
    </location>
</feature>
<keyword evidence="3 7" id="KW-0812">Transmembrane</keyword>
<feature type="transmembrane region" description="Helical" evidence="7">
    <location>
        <begin position="93"/>
        <end position="117"/>
    </location>
</feature>
<reference evidence="8 9" key="1">
    <citation type="submission" date="2016-11" db="EMBL/GenBank/DDBJ databases">
        <title>Study of marine rhodopsin-containing bacteria.</title>
        <authorList>
            <person name="Yoshizawa S."/>
            <person name="Kumagai Y."/>
            <person name="Kogure K."/>
        </authorList>
    </citation>
    <scope>NUCLEOTIDE SEQUENCE [LARGE SCALE GENOMIC DNA]</scope>
    <source>
        <strain evidence="8 9">SAORIC-28</strain>
    </source>
</reference>
<feature type="transmembrane region" description="Helical" evidence="7">
    <location>
        <begin position="322"/>
        <end position="343"/>
    </location>
</feature>
<comment type="subcellular location">
    <subcellularLocation>
        <location evidence="1">Cell membrane</location>
        <topology evidence="1">Multi-pass membrane protein</topology>
    </subcellularLocation>
</comment>
<keyword evidence="4 7" id="KW-1133">Transmembrane helix</keyword>
<dbReference type="PANTHER" id="PTHR37693:SF1">
    <property type="entry name" value="INTEGRAL MEMBRANE PROTEIN"/>
    <property type="match status" value="1"/>
</dbReference>
<dbReference type="EMBL" id="MQWD01000001">
    <property type="protein sequence ID" value="PAP77644.1"/>
    <property type="molecule type" value="Genomic_DNA"/>
</dbReference>
<dbReference type="InterPro" id="IPR022791">
    <property type="entry name" value="L-PG_synthase/AglD"/>
</dbReference>
<dbReference type="AlphaFoldDB" id="A0A271J3M3"/>
<gene>
    <name evidence="8" type="ORF">BSZ37_14945</name>
</gene>
<evidence type="ECO:0000256" key="3">
    <source>
        <dbReference type="ARBA" id="ARBA00022692"/>
    </source>
</evidence>
<feature type="transmembrane region" description="Helical" evidence="7">
    <location>
        <begin position="246"/>
        <end position="265"/>
    </location>
</feature>
<feature type="transmembrane region" description="Helical" evidence="7">
    <location>
        <begin position="171"/>
        <end position="190"/>
    </location>
</feature>
<evidence type="ECO:0000256" key="5">
    <source>
        <dbReference type="ARBA" id="ARBA00023136"/>
    </source>
</evidence>
<feature type="region of interest" description="Disordered" evidence="6">
    <location>
        <begin position="347"/>
        <end position="371"/>
    </location>
</feature>